<evidence type="ECO:0000256" key="2">
    <source>
        <dbReference type="ARBA" id="ARBA00023052"/>
    </source>
</evidence>
<dbReference type="OrthoDB" id="7534569at2"/>
<reference evidence="5 6" key="1">
    <citation type="submission" date="2019-07" db="EMBL/GenBank/DDBJ databases">
        <title>Whole genome shotgun sequence of Reyranella soli NBRC 108950.</title>
        <authorList>
            <person name="Hosoyama A."/>
            <person name="Uohara A."/>
            <person name="Ohji S."/>
            <person name="Ichikawa N."/>
        </authorList>
    </citation>
    <scope>NUCLEOTIDE SEQUENCE [LARGE SCALE GENOMIC DNA]</scope>
    <source>
        <strain evidence="5 6">NBRC 108950</strain>
    </source>
</reference>
<dbReference type="SUPFAM" id="SSF52467">
    <property type="entry name" value="DHS-like NAD/FAD-binding domain"/>
    <property type="match status" value="1"/>
</dbReference>
<dbReference type="AlphaFoldDB" id="A0A512N8M3"/>
<dbReference type="GO" id="GO:0050660">
    <property type="term" value="F:flavin adenine dinucleotide binding"/>
    <property type="evidence" value="ECO:0007669"/>
    <property type="project" value="TreeGrafter"/>
</dbReference>
<sequence length="577" mass="61824">MDSINEARRSAAHYFLEGLTEIGCDYLFCNFGTDHAPIIEAMAAFKRDGRKAPKTVICPHEITAAHMAAGYFLATGRGQGVMVHVDSGTANSAMALHNICRARIPVLLMAGRAPYTTRGELLGSRDTYVHFIQEPFDQAALVRPYTKWEYNLPSGVVAKEALRRAHTVMMSDPKGPVYMTFPRETLTELWSEGQIRSYPEERFATPAAGAVDRQAVEAIANRLLAAERPLLITAYSGRNHAAVALLDELAQFAGIRVVEFSPVHLNLPHDSPCHGGFVPTKALADADVGLLVDVDVPWIPKDMPENPSTWWAHVDVDPEKRAIPMWTFPANLRLQGDSCHFYADLLAALKAKADAGFKARAAARVKEIAAEGVARRAQAVKLAAETGVAGEINPHHLCAKLVKALGPSGVVINEAIRNIPTVLAQMPRTEPGTLVGLAGAGLGFSGSVALGLKLAMPDRIVMPIMGDGTFYFSNPQSVLAVSQNYGLPVFMVVLDNSGWGAVKEATLRVYPAGEAKAASDYGANFGMNMDFGKIAEAAGAHGEFLSDPADVDGAVARCLAAVRSGRSAVLHAKVTKI</sequence>
<dbReference type="NCBIfam" id="NF006203">
    <property type="entry name" value="PRK08327.1"/>
    <property type="match status" value="1"/>
</dbReference>
<feature type="domain" description="Thiamine pyrophosphate enzyme N-terminal TPP-binding" evidence="4">
    <location>
        <begin position="10"/>
        <end position="141"/>
    </location>
</feature>
<dbReference type="Proteomes" id="UP000321058">
    <property type="component" value="Unassembled WGS sequence"/>
</dbReference>
<dbReference type="PANTHER" id="PTHR18968">
    <property type="entry name" value="THIAMINE PYROPHOSPHATE ENZYMES"/>
    <property type="match status" value="1"/>
</dbReference>
<dbReference type="InterPro" id="IPR029061">
    <property type="entry name" value="THDP-binding"/>
</dbReference>
<evidence type="ECO:0000313" key="6">
    <source>
        <dbReference type="Proteomes" id="UP000321058"/>
    </source>
</evidence>
<dbReference type="GO" id="GO:0005948">
    <property type="term" value="C:acetolactate synthase complex"/>
    <property type="evidence" value="ECO:0007669"/>
    <property type="project" value="TreeGrafter"/>
</dbReference>
<gene>
    <name evidence="5" type="ORF">RSO01_21770</name>
</gene>
<feature type="domain" description="Thiamine pyrophosphate enzyme TPP-binding" evidence="3">
    <location>
        <begin position="427"/>
        <end position="570"/>
    </location>
</feature>
<dbReference type="PANTHER" id="PTHR18968:SF164">
    <property type="entry name" value="PYRUVATE DECARBOXYLASE"/>
    <property type="match status" value="1"/>
</dbReference>
<accession>A0A512N8M3</accession>
<dbReference type="InterPro" id="IPR011766">
    <property type="entry name" value="TPP_enzyme_TPP-bd"/>
</dbReference>
<keyword evidence="6" id="KW-1185">Reference proteome</keyword>
<comment type="caution">
    <text evidence="5">The sequence shown here is derived from an EMBL/GenBank/DDBJ whole genome shotgun (WGS) entry which is preliminary data.</text>
</comment>
<dbReference type="Pfam" id="PF02776">
    <property type="entry name" value="TPP_enzyme_N"/>
    <property type="match status" value="1"/>
</dbReference>
<evidence type="ECO:0000259" key="4">
    <source>
        <dbReference type="Pfam" id="PF02776"/>
    </source>
</evidence>
<dbReference type="SUPFAM" id="SSF52518">
    <property type="entry name" value="Thiamin diphosphate-binding fold (THDP-binding)"/>
    <property type="match status" value="2"/>
</dbReference>
<dbReference type="GO" id="GO:0030976">
    <property type="term" value="F:thiamine pyrophosphate binding"/>
    <property type="evidence" value="ECO:0007669"/>
    <property type="project" value="InterPro"/>
</dbReference>
<keyword evidence="2" id="KW-0786">Thiamine pyrophosphate</keyword>
<name>A0A512N8M3_9HYPH</name>
<protein>
    <submittedName>
        <fullName evidence="5">Acetolactate synthase</fullName>
    </submittedName>
</protein>
<comment type="similarity">
    <text evidence="1">Belongs to the TPP enzyme family.</text>
</comment>
<dbReference type="GO" id="GO:0003984">
    <property type="term" value="F:acetolactate synthase activity"/>
    <property type="evidence" value="ECO:0007669"/>
    <property type="project" value="TreeGrafter"/>
</dbReference>
<dbReference type="GO" id="GO:0009099">
    <property type="term" value="P:L-valine biosynthetic process"/>
    <property type="evidence" value="ECO:0007669"/>
    <property type="project" value="TreeGrafter"/>
</dbReference>
<dbReference type="CDD" id="cd02002">
    <property type="entry name" value="TPP_BFDC"/>
    <property type="match status" value="1"/>
</dbReference>
<evidence type="ECO:0000256" key="1">
    <source>
        <dbReference type="ARBA" id="ARBA00007812"/>
    </source>
</evidence>
<dbReference type="RefSeq" id="WP_147149095.1">
    <property type="nucleotide sequence ID" value="NZ_BKAJ01000033.1"/>
</dbReference>
<dbReference type="EMBL" id="BKAJ01000033">
    <property type="protein sequence ID" value="GEP55011.1"/>
    <property type="molecule type" value="Genomic_DNA"/>
</dbReference>
<evidence type="ECO:0000313" key="5">
    <source>
        <dbReference type="EMBL" id="GEP55011.1"/>
    </source>
</evidence>
<dbReference type="Gene3D" id="3.40.50.1220">
    <property type="entry name" value="TPP-binding domain"/>
    <property type="match status" value="1"/>
</dbReference>
<organism evidence="5 6">
    <name type="scientific">Reyranella soli</name>
    <dbReference type="NCBI Taxonomy" id="1230389"/>
    <lineage>
        <taxon>Bacteria</taxon>
        <taxon>Pseudomonadati</taxon>
        <taxon>Pseudomonadota</taxon>
        <taxon>Alphaproteobacteria</taxon>
        <taxon>Hyphomicrobiales</taxon>
        <taxon>Reyranellaceae</taxon>
        <taxon>Reyranella</taxon>
    </lineage>
</organism>
<proteinExistence type="inferred from homology"/>
<dbReference type="GO" id="GO:0009097">
    <property type="term" value="P:isoleucine biosynthetic process"/>
    <property type="evidence" value="ECO:0007669"/>
    <property type="project" value="TreeGrafter"/>
</dbReference>
<dbReference type="InterPro" id="IPR045229">
    <property type="entry name" value="TPP_enz"/>
</dbReference>
<dbReference type="CDD" id="cd07035">
    <property type="entry name" value="TPP_PYR_POX_like"/>
    <property type="match status" value="1"/>
</dbReference>
<dbReference type="InterPro" id="IPR012001">
    <property type="entry name" value="Thiamin_PyroP_enz_TPP-bd_dom"/>
</dbReference>
<evidence type="ECO:0000259" key="3">
    <source>
        <dbReference type="Pfam" id="PF02775"/>
    </source>
</evidence>
<dbReference type="Gene3D" id="3.40.50.970">
    <property type="match status" value="2"/>
</dbReference>
<dbReference type="InterPro" id="IPR029035">
    <property type="entry name" value="DHS-like_NAD/FAD-binding_dom"/>
</dbReference>
<dbReference type="Pfam" id="PF02775">
    <property type="entry name" value="TPP_enzyme_C"/>
    <property type="match status" value="1"/>
</dbReference>